<protein>
    <submittedName>
        <fullName evidence="8">Slc15a-3</fullName>
    </submittedName>
</protein>
<evidence type="ECO:0000256" key="6">
    <source>
        <dbReference type="ARBA" id="ARBA00023136"/>
    </source>
</evidence>
<organism evidence="8">
    <name type="scientific">Schmidtea mediterranea</name>
    <name type="common">Freshwater planarian flatworm</name>
    <dbReference type="NCBI Taxonomy" id="79327"/>
    <lineage>
        <taxon>Eukaryota</taxon>
        <taxon>Metazoa</taxon>
        <taxon>Spiralia</taxon>
        <taxon>Lophotrochozoa</taxon>
        <taxon>Platyhelminthes</taxon>
        <taxon>Rhabditophora</taxon>
        <taxon>Seriata</taxon>
        <taxon>Tricladida</taxon>
        <taxon>Continenticola</taxon>
        <taxon>Geoplanoidea</taxon>
        <taxon>Dugesiidae</taxon>
        <taxon>Schmidtea</taxon>
    </lineage>
</organism>
<dbReference type="Pfam" id="PF00854">
    <property type="entry name" value="PTR2"/>
    <property type="match status" value="2"/>
</dbReference>
<keyword evidence="5 7" id="KW-1133">Transmembrane helix</keyword>
<feature type="transmembrane region" description="Helical" evidence="7">
    <location>
        <begin position="314"/>
        <end position="335"/>
    </location>
</feature>
<feature type="transmembrane region" description="Helical" evidence="7">
    <location>
        <begin position="185"/>
        <end position="206"/>
    </location>
</feature>
<evidence type="ECO:0000256" key="5">
    <source>
        <dbReference type="ARBA" id="ARBA00022989"/>
    </source>
</evidence>
<evidence type="ECO:0000256" key="1">
    <source>
        <dbReference type="ARBA" id="ARBA00004141"/>
    </source>
</evidence>
<evidence type="ECO:0000256" key="7">
    <source>
        <dbReference type="SAM" id="Phobius"/>
    </source>
</evidence>
<feature type="transmembrane region" description="Helical" evidence="7">
    <location>
        <begin position="265"/>
        <end position="282"/>
    </location>
</feature>
<feature type="transmembrane region" description="Helical" evidence="7">
    <location>
        <begin position="625"/>
        <end position="643"/>
    </location>
</feature>
<dbReference type="EMBL" id="KT163539">
    <property type="protein sequence ID" value="AKN21489.1"/>
    <property type="molecule type" value="mRNA"/>
</dbReference>
<evidence type="ECO:0000313" key="8">
    <source>
        <dbReference type="EMBL" id="AKN21489.1"/>
    </source>
</evidence>
<feature type="transmembrane region" description="Helical" evidence="7">
    <location>
        <begin position="596"/>
        <end position="619"/>
    </location>
</feature>
<keyword evidence="4" id="KW-0571">Peptide transport</keyword>
<feature type="transmembrane region" description="Helical" evidence="7">
    <location>
        <begin position="347"/>
        <end position="368"/>
    </location>
</feature>
<sequence length="661" mass="74828">MKFFRLSGNLFENFKFPLPCWIILIHEVLERFSFYGMKGILAIYLNLYLGFNDNHTTVLYHLFVGLSYLSPIFGAIIADNYLGRFYTVIVVGLVYLLGHVLMTLTAIQKNILGPLIGMSILAIGSGGIKSSVAAFGGDQVPTGNDMMIEKYFSLFYTAINLGAFAAQFVTPILRKDISCVDGQCYPLGFGVPAFIFLVTYIIFISGKRTYTIVPRSKSVLSKFSHCIYVSIRNYIKEKKISKYKSILEYAQPEYSMKFIDDCKKALRIMIVFAPIPVFWALYDQQGSRWTLQAKYMNGKIVNSYNMKPEQIQSINALLIIGLIPVFDFIIYPFFGKFNILVKPTSRLVASYIVAALSFIIAGFLQIYLIRGQNIEFNTAGSKLLIINSINDCKLNLTIDNRRIMLASNGSVNLDLNPGLVQVSMKCVGYQLQVKNLTLSQYKMTGGYIYKDNNARIDIKSYFVKSPDSQNHIRFLNPNDPVNIEMLRLAKDHKNFTIDSNYSSLDVGVYEIYCSSPNYNEYKCGNVDVTPGLVGSLMMTSERKLHFWKEFEPNLIHMLWQMPQYILITCAEILCSITSLSFAYSESPDSMKSLMQAIYLITIFGGNIIVVFVAGVGSKLTQTTEFFLFATLVLIAGCINWILIRGFWISKDNFVENQNMDN</sequence>
<evidence type="ECO:0000256" key="2">
    <source>
        <dbReference type="ARBA" id="ARBA00005982"/>
    </source>
</evidence>
<dbReference type="GO" id="GO:0016020">
    <property type="term" value="C:membrane"/>
    <property type="evidence" value="ECO:0007669"/>
    <property type="project" value="UniProtKB-SubCell"/>
</dbReference>
<dbReference type="GO" id="GO:0006857">
    <property type="term" value="P:oligopeptide transport"/>
    <property type="evidence" value="ECO:0007669"/>
    <property type="project" value="InterPro"/>
</dbReference>
<evidence type="ECO:0000256" key="4">
    <source>
        <dbReference type="ARBA" id="ARBA00022856"/>
    </source>
</evidence>
<name>A0A0H3YJ33_SCHMD</name>
<accession>A0A0H3YJ33</accession>
<dbReference type="PROSITE" id="PS01022">
    <property type="entry name" value="PTR2_1"/>
    <property type="match status" value="1"/>
</dbReference>
<dbReference type="InterPro" id="IPR000109">
    <property type="entry name" value="POT_fam"/>
</dbReference>
<feature type="transmembrane region" description="Helical" evidence="7">
    <location>
        <begin position="154"/>
        <end position="173"/>
    </location>
</feature>
<keyword evidence="4" id="KW-0653">Protein transport</keyword>
<keyword evidence="4" id="KW-0813">Transport</keyword>
<feature type="transmembrane region" description="Helical" evidence="7">
    <location>
        <begin position="32"/>
        <end position="51"/>
    </location>
</feature>
<keyword evidence="3 7" id="KW-0812">Transmembrane</keyword>
<dbReference type="PANTHER" id="PTHR11654">
    <property type="entry name" value="OLIGOPEPTIDE TRANSPORTER-RELATED"/>
    <property type="match status" value="1"/>
</dbReference>
<feature type="transmembrane region" description="Helical" evidence="7">
    <location>
        <begin position="58"/>
        <end position="78"/>
    </location>
</feature>
<dbReference type="AlphaFoldDB" id="A0A0H3YJ33"/>
<keyword evidence="6 7" id="KW-0472">Membrane</keyword>
<comment type="similarity">
    <text evidence="2">Belongs to the major facilitator superfamily. Proton-dependent oligopeptide transporter (POT/PTR) (TC 2.A.17) family.</text>
</comment>
<evidence type="ECO:0000256" key="3">
    <source>
        <dbReference type="ARBA" id="ARBA00022692"/>
    </source>
</evidence>
<dbReference type="Gene3D" id="1.20.1250.20">
    <property type="entry name" value="MFS general substrate transporter like domains"/>
    <property type="match status" value="2"/>
</dbReference>
<proteinExistence type="evidence at transcript level"/>
<dbReference type="InterPro" id="IPR018456">
    <property type="entry name" value="PTR2_symporter_CS"/>
</dbReference>
<feature type="transmembrane region" description="Helical" evidence="7">
    <location>
        <begin position="111"/>
        <end position="134"/>
    </location>
</feature>
<feature type="transmembrane region" description="Helical" evidence="7">
    <location>
        <begin position="564"/>
        <end position="584"/>
    </location>
</feature>
<feature type="transmembrane region" description="Helical" evidence="7">
    <location>
        <begin position="84"/>
        <end position="104"/>
    </location>
</feature>
<gene>
    <name evidence="8" type="primary">slc15a-3</name>
</gene>
<dbReference type="SUPFAM" id="SSF103473">
    <property type="entry name" value="MFS general substrate transporter"/>
    <property type="match status" value="2"/>
</dbReference>
<reference evidence="8" key="1">
    <citation type="journal article" date="2015" name="Elife">
        <title>Stem cells and fluid flow drive cyst formation in an invertebrate excretory organ.</title>
        <authorList>
            <person name="Thi-Kim Vu H."/>
            <person name="Rink J.C."/>
            <person name="McKinney S.A."/>
            <person name="McClain M."/>
            <person name="Lakshmanaperumal N."/>
            <person name="Alexander R."/>
            <person name="Sanchez Alvarado A."/>
        </authorList>
    </citation>
    <scope>NUCLEOTIDE SEQUENCE</scope>
</reference>
<dbReference type="GO" id="GO:0022857">
    <property type="term" value="F:transmembrane transporter activity"/>
    <property type="evidence" value="ECO:0007669"/>
    <property type="project" value="InterPro"/>
</dbReference>
<dbReference type="InterPro" id="IPR036259">
    <property type="entry name" value="MFS_trans_sf"/>
</dbReference>
<comment type="subcellular location">
    <subcellularLocation>
        <location evidence="1">Membrane</location>
        <topology evidence="1">Multi-pass membrane protein</topology>
    </subcellularLocation>
</comment>